<evidence type="ECO:0000256" key="1">
    <source>
        <dbReference type="ARBA" id="ARBA00005664"/>
    </source>
</evidence>
<dbReference type="AlphaFoldDB" id="A0A8S8ZPW5"/>
<evidence type="ECO:0000256" key="3">
    <source>
        <dbReference type="ARBA" id="ARBA00022676"/>
    </source>
</evidence>
<dbReference type="InterPro" id="IPR008630">
    <property type="entry name" value="Glyco_trans_34"/>
</dbReference>
<dbReference type="GO" id="GO:0016757">
    <property type="term" value="F:glycosyltransferase activity"/>
    <property type="evidence" value="ECO:0007669"/>
    <property type="project" value="UniProtKB-KW"/>
</dbReference>
<evidence type="ECO:0000313" key="6">
    <source>
        <dbReference type="EMBL" id="KAA8630731.1"/>
    </source>
</evidence>
<dbReference type="PANTHER" id="PTHR31306:SF3">
    <property type="entry name" value="NUCLEOTIDE-DIPHOSPHO-SUGAR TRANSFERASE DOMAIN-CONTAINING PROTEIN"/>
    <property type="match status" value="1"/>
</dbReference>
<comment type="caution">
    <text evidence="6">The sequence shown here is derived from an EMBL/GenBank/DDBJ whole genome shotgun (WGS) entry which is preliminary data.</text>
</comment>
<comment type="similarity">
    <text evidence="2">Belongs to the glycosyltransferase 77 family.</text>
</comment>
<keyword evidence="4" id="KW-0808">Transferase</keyword>
<comment type="similarity">
    <text evidence="1">Belongs to the glycosyltransferase 34 family.</text>
</comment>
<dbReference type="GO" id="GO:0006487">
    <property type="term" value="P:protein N-linked glycosylation"/>
    <property type="evidence" value="ECO:0007669"/>
    <property type="project" value="TreeGrafter"/>
</dbReference>
<accession>A0A8S8ZPW5</accession>
<proteinExistence type="inferred from homology"/>
<dbReference type="EMBL" id="NMPR01000096">
    <property type="protein sequence ID" value="KAA8630731.1"/>
    <property type="molecule type" value="Genomic_DNA"/>
</dbReference>
<keyword evidence="3" id="KW-0328">Glycosyltransferase</keyword>
<dbReference type="Proteomes" id="UP000433876">
    <property type="component" value="Unassembled WGS sequence"/>
</dbReference>
<evidence type="ECO:0000256" key="4">
    <source>
        <dbReference type="ARBA" id="ARBA00022679"/>
    </source>
</evidence>
<evidence type="ECO:0000256" key="2">
    <source>
        <dbReference type="ARBA" id="ARBA00007033"/>
    </source>
</evidence>
<dbReference type="OMA" id="HPIDAAN"/>
<feature type="domain" description="Nucleotide-diphospho-sugar transferase" evidence="5">
    <location>
        <begin position="182"/>
        <end position="315"/>
    </location>
</feature>
<dbReference type="PANTHER" id="PTHR31306">
    <property type="entry name" value="ALPHA-1,6-MANNOSYLTRANSFERASE MNN11-RELATED"/>
    <property type="match status" value="1"/>
</dbReference>
<dbReference type="InterPro" id="IPR005069">
    <property type="entry name" value="Nucl-diP-sugar_transferase"/>
</dbReference>
<dbReference type="VEuPathDB" id="FungiDB:SMAC_07730"/>
<name>A0A8S8ZPW5_SORMA</name>
<dbReference type="Gene3D" id="3.90.550.10">
    <property type="entry name" value="Spore Coat Polysaccharide Biosynthesis Protein SpsA, Chain A"/>
    <property type="match status" value="1"/>
</dbReference>
<organism evidence="6 7">
    <name type="scientific">Sordaria macrospora</name>
    <dbReference type="NCBI Taxonomy" id="5147"/>
    <lineage>
        <taxon>Eukaryota</taxon>
        <taxon>Fungi</taxon>
        <taxon>Dikarya</taxon>
        <taxon>Ascomycota</taxon>
        <taxon>Pezizomycotina</taxon>
        <taxon>Sordariomycetes</taxon>
        <taxon>Sordariomycetidae</taxon>
        <taxon>Sordariales</taxon>
        <taxon>Sordariaceae</taxon>
        <taxon>Sordaria</taxon>
    </lineage>
</organism>
<dbReference type="Pfam" id="PF03407">
    <property type="entry name" value="Nucleotid_trans"/>
    <property type="match status" value="1"/>
</dbReference>
<dbReference type="InterPro" id="IPR029044">
    <property type="entry name" value="Nucleotide-diphossugar_trans"/>
</dbReference>
<evidence type="ECO:0000313" key="7">
    <source>
        <dbReference type="Proteomes" id="UP000433876"/>
    </source>
</evidence>
<dbReference type="GO" id="GO:0000139">
    <property type="term" value="C:Golgi membrane"/>
    <property type="evidence" value="ECO:0007669"/>
    <property type="project" value="TreeGrafter"/>
</dbReference>
<evidence type="ECO:0000259" key="5">
    <source>
        <dbReference type="Pfam" id="PF03407"/>
    </source>
</evidence>
<protein>
    <recommendedName>
        <fullName evidence="5">Nucleotide-diphospho-sugar transferase domain-containing protein</fullName>
    </recommendedName>
</protein>
<sequence length="401" mass="44967">MSVLPTFSQPARRLLILLPVVFVTLALLTGLFNESVRSTLPKVVITTNPSSTIDNPFHGDCAANSTNGPLDNLSSIVQALYAPLVVPITAPTFTARDGTVKRLPPASELVHHQSLGKRICILDVDTRPHTEDGAIFASSFPTWDALRPGSAGFLSHYLYALIHGYTYKFVQAPTYKDRAPHWTKVIFTQELLKQYDIVVMLDYDAVFPSPELPLEWMLNYWKIDEQVMVAMAQDPDAEVNRDLRGNLNVNTGFIIAQASENTQRMFKDWAECPNETRYKGCARWKDVIFHEQAGFSSHVRYDFLDGLTIEEEPGKSMLRVLPCDEANGIPEKKHLGCSGQLVRHYWGNKEMTKRELNDNVMNAMLPLLLQSAFKGGDSATNAVVDYRNKVLEGDQILDKPL</sequence>
<reference evidence="6 7" key="1">
    <citation type="submission" date="2017-07" db="EMBL/GenBank/DDBJ databases">
        <title>Genome sequence of the Sordaria macrospora wild type strain R19027.</title>
        <authorList>
            <person name="Nowrousian M."/>
            <person name="Teichert I."/>
            <person name="Kueck U."/>
        </authorList>
    </citation>
    <scope>NUCLEOTIDE SEQUENCE [LARGE SCALE GENOMIC DNA]</scope>
    <source>
        <strain evidence="6 7">R19027</strain>
        <tissue evidence="6">Mycelium</tissue>
    </source>
</reference>
<gene>
    <name evidence="6" type="ORF">SMACR_07730</name>
</gene>